<protein>
    <submittedName>
        <fullName evidence="2">Uncharacterized protein</fullName>
    </submittedName>
</protein>
<sequence>MMILKVMWVYAVQSAPLLLYMQNEIFLSLMPSSMAALHSLCILSLNHWIFAETIQVWCLGGTSAVLFLRLLPTDICY</sequence>
<feature type="transmembrane region" description="Helical" evidence="1">
    <location>
        <begin position="47"/>
        <end position="71"/>
    </location>
</feature>
<evidence type="ECO:0000313" key="2">
    <source>
        <dbReference type="EMBL" id="JAH88996.1"/>
    </source>
</evidence>
<evidence type="ECO:0000256" key="1">
    <source>
        <dbReference type="SAM" id="Phobius"/>
    </source>
</evidence>
<accession>A0A0E9WFC5</accession>
<proteinExistence type="predicted"/>
<keyword evidence="1" id="KW-1133">Transmembrane helix</keyword>
<dbReference type="EMBL" id="GBXM01019581">
    <property type="protein sequence ID" value="JAH88996.1"/>
    <property type="molecule type" value="Transcribed_RNA"/>
</dbReference>
<name>A0A0E9WFC5_ANGAN</name>
<reference evidence="2" key="2">
    <citation type="journal article" date="2015" name="Fish Shellfish Immunol.">
        <title>Early steps in the European eel (Anguilla anguilla)-Vibrio vulnificus interaction in the gills: Role of the RtxA13 toxin.</title>
        <authorList>
            <person name="Callol A."/>
            <person name="Pajuelo D."/>
            <person name="Ebbesson L."/>
            <person name="Teles M."/>
            <person name="MacKenzie S."/>
            <person name="Amaro C."/>
        </authorList>
    </citation>
    <scope>NUCLEOTIDE SEQUENCE</scope>
</reference>
<dbReference type="AlphaFoldDB" id="A0A0E9WFC5"/>
<keyword evidence="1" id="KW-0812">Transmembrane</keyword>
<keyword evidence="1" id="KW-0472">Membrane</keyword>
<reference evidence="2" key="1">
    <citation type="submission" date="2014-11" db="EMBL/GenBank/DDBJ databases">
        <authorList>
            <person name="Amaro Gonzalez C."/>
        </authorList>
    </citation>
    <scope>NUCLEOTIDE SEQUENCE</scope>
</reference>
<organism evidence="2">
    <name type="scientific">Anguilla anguilla</name>
    <name type="common">European freshwater eel</name>
    <name type="synonym">Muraena anguilla</name>
    <dbReference type="NCBI Taxonomy" id="7936"/>
    <lineage>
        <taxon>Eukaryota</taxon>
        <taxon>Metazoa</taxon>
        <taxon>Chordata</taxon>
        <taxon>Craniata</taxon>
        <taxon>Vertebrata</taxon>
        <taxon>Euteleostomi</taxon>
        <taxon>Actinopterygii</taxon>
        <taxon>Neopterygii</taxon>
        <taxon>Teleostei</taxon>
        <taxon>Anguilliformes</taxon>
        <taxon>Anguillidae</taxon>
        <taxon>Anguilla</taxon>
    </lineage>
</organism>